<evidence type="ECO:0000313" key="9">
    <source>
        <dbReference type="EMBL" id="CAH2084107.1"/>
    </source>
</evidence>
<comment type="subcellular location">
    <subcellularLocation>
        <location evidence="2">Nucleus</location>
    </subcellularLocation>
</comment>
<reference evidence="9" key="1">
    <citation type="submission" date="2022-03" db="EMBL/GenBank/DDBJ databases">
        <authorList>
            <person name="Tunstrom K."/>
        </authorList>
    </citation>
    <scope>NUCLEOTIDE SEQUENCE</scope>
</reference>
<evidence type="ECO:0000256" key="6">
    <source>
        <dbReference type="ARBA" id="ARBA00022801"/>
    </source>
</evidence>
<comment type="similarity">
    <text evidence="3">Belongs to the HARBI1 family.</text>
</comment>
<dbReference type="Pfam" id="PF13359">
    <property type="entry name" value="DDE_Tnp_4"/>
    <property type="match status" value="1"/>
</dbReference>
<dbReference type="InterPro" id="IPR027806">
    <property type="entry name" value="HARBI1_dom"/>
</dbReference>
<evidence type="ECO:0000313" key="10">
    <source>
        <dbReference type="Proteomes" id="UP001153954"/>
    </source>
</evidence>
<feature type="domain" description="DDE Tnp4" evidence="8">
    <location>
        <begin position="134"/>
        <end position="235"/>
    </location>
</feature>
<dbReference type="InterPro" id="IPR045249">
    <property type="entry name" value="HARBI1-like"/>
</dbReference>
<dbReference type="EMBL" id="CAKOGL010000002">
    <property type="protein sequence ID" value="CAH2084107.1"/>
    <property type="molecule type" value="Genomic_DNA"/>
</dbReference>
<dbReference type="GO" id="GO:0016787">
    <property type="term" value="F:hydrolase activity"/>
    <property type="evidence" value="ECO:0007669"/>
    <property type="project" value="UniProtKB-KW"/>
</dbReference>
<dbReference type="PANTHER" id="PTHR22930:SF269">
    <property type="entry name" value="NUCLEASE HARBI1-LIKE PROTEIN"/>
    <property type="match status" value="1"/>
</dbReference>
<comment type="caution">
    <text evidence="9">The sequence shown here is derived from an EMBL/GenBank/DDBJ whole genome shotgun (WGS) entry which is preliminary data.</text>
</comment>
<evidence type="ECO:0000256" key="2">
    <source>
        <dbReference type="ARBA" id="ARBA00004123"/>
    </source>
</evidence>
<evidence type="ECO:0000256" key="5">
    <source>
        <dbReference type="ARBA" id="ARBA00022723"/>
    </source>
</evidence>
<sequence>MISRRDQFRKYFKRAQLLLLKDVINEVDKKLRKKERIWVRNWINETDQKGGDAIPAKIKLEVTLSFLSTGDSYRSLSHMFRLPKPTISKIIPEVCQEIKRALKDHVKIPTTQQWKQVEEGFRKKWNFPLCYGALDGKHIKITGSYEYGSSNFNYKNENSIVLMALVDHDYSFTYINVGANGSASDDGIFKNCSIYSELENGSFIPQDGVIVADEAFPLKTYLMKPYPGASLSFEQKYIITGCRVLDTLSKTLLEF</sequence>
<proteinExistence type="inferred from homology"/>
<keyword evidence="4" id="KW-0540">Nuclease</keyword>
<organism evidence="9 10">
    <name type="scientific">Euphydryas editha</name>
    <name type="common">Edith's checkerspot</name>
    <dbReference type="NCBI Taxonomy" id="104508"/>
    <lineage>
        <taxon>Eukaryota</taxon>
        <taxon>Metazoa</taxon>
        <taxon>Ecdysozoa</taxon>
        <taxon>Arthropoda</taxon>
        <taxon>Hexapoda</taxon>
        <taxon>Insecta</taxon>
        <taxon>Pterygota</taxon>
        <taxon>Neoptera</taxon>
        <taxon>Endopterygota</taxon>
        <taxon>Lepidoptera</taxon>
        <taxon>Glossata</taxon>
        <taxon>Ditrysia</taxon>
        <taxon>Papilionoidea</taxon>
        <taxon>Nymphalidae</taxon>
        <taxon>Nymphalinae</taxon>
        <taxon>Euphydryas</taxon>
    </lineage>
</organism>
<dbReference type="GO" id="GO:0004518">
    <property type="term" value="F:nuclease activity"/>
    <property type="evidence" value="ECO:0007669"/>
    <property type="project" value="UniProtKB-KW"/>
</dbReference>
<keyword evidence="7" id="KW-0539">Nucleus</keyword>
<accession>A0AAU9TDM3</accession>
<keyword evidence="5" id="KW-0479">Metal-binding</keyword>
<evidence type="ECO:0000256" key="4">
    <source>
        <dbReference type="ARBA" id="ARBA00022722"/>
    </source>
</evidence>
<protein>
    <recommendedName>
        <fullName evidence="8">DDE Tnp4 domain-containing protein</fullName>
    </recommendedName>
</protein>
<dbReference type="Proteomes" id="UP001153954">
    <property type="component" value="Unassembled WGS sequence"/>
</dbReference>
<gene>
    <name evidence="9" type="ORF">EEDITHA_LOCUS710</name>
</gene>
<comment type="cofactor">
    <cofactor evidence="1">
        <name>a divalent metal cation</name>
        <dbReference type="ChEBI" id="CHEBI:60240"/>
    </cofactor>
</comment>
<evidence type="ECO:0000256" key="3">
    <source>
        <dbReference type="ARBA" id="ARBA00006958"/>
    </source>
</evidence>
<dbReference type="GO" id="GO:0046872">
    <property type="term" value="F:metal ion binding"/>
    <property type="evidence" value="ECO:0007669"/>
    <property type="project" value="UniProtKB-KW"/>
</dbReference>
<keyword evidence="6" id="KW-0378">Hydrolase</keyword>
<evidence type="ECO:0000256" key="1">
    <source>
        <dbReference type="ARBA" id="ARBA00001968"/>
    </source>
</evidence>
<dbReference type="AlphaFoldDB" id="A0AAU9TDM3"/>
<evidence type="ECO:0000256" key="7">
    <source>
        <dbReference type="ARBA" id="ARBA00023242"/>
    </source>
</evidence>
<evidence type="ECO:0000259" key="8">
    <source>
        <dbReference type="Pfam" id="PF13359"/>
    </source>
</evidence>
<dbReference type="PANTHER" id="PTHR22930">
    <property type="match status" value="1"/>
</dbReference>
<keyword evidence="10" id="KW-1185">Reference proteome</keyword>
<dbReference type="GO" id="GO:0005634">
    <property type="term" value="C:nucleus"/>
    <property type="evidence" value="ECO:0007669"/>
    <property type="project" value="UniProtKB-SubCell"/>
</dbReference>
<name>A0AAU9TDM3_EUPED</name>